<sequence>MEDVIYSASFKNAIRYAKENELFLGSGNPNGKLLLVGKEAAIDMQKSEQQYVNEFKKNVTDWESNCSNGTQPDAIDHWFTEDRFPTYNPLYPYKGQKNTVESRNANGEIKRGHGGTSKTWHNYQKIIDTVYFNGTPSEHITFHEYAFCSELNQVTANYSHQIAKDIRAASIFKRRALFQMPFFSDFPITIVAVGHYVRDFEIDLQDFFGLTYDAESSRKYSEGLKNEYINMHYDNFEDPKRLLIHTNQLSMVSNELVQRLGVICRAFLLASTL</sequence>
<protein>
    <submittedName>
        <fullName evidence="1">Uncharacterized protein</fullName>
    </submittedName>
</protein>
<proteinExistence type="predicted"/>
<reference evidence="1 2" key="1">
    <citation type="journal article" date="2015" name="Stand. Genomic Sci.">
        <title>Genomic Encyclopedia of Bacterial and Archaeal Type Strains, Phase III: the genomes of soil and plant-associated and newly described type strains.</title>
        <authorList>
            <person name="Whitman W.B."/>
            <person name="Woyke T."/>
            <person name="Klenk H.P."/>
            <person name="Zhou Y."/>
            <person name="Lilburn T.G."/>
            <person name="Beck B.J."/>
            <person name="De Vos P."/>
            <person name="Vandamme P."/>
            <person name="Eisen J.A."/>
            <person name="Garrity G."/>
            <person name="Hugenholtz P."/>
            <person name="Kyrpides N.C."/>
        </authorList>
    </citation>
    <scope>NUCLEOTIDE SEQUENCE [LARGE SCALE GENOMIC DNA]</scope>
    <source>
        <strain evidence="1 2">CGMCC 1.7270</strain>
    </source>
</reference>
<dbReference type="Proteomes" id="UP000319848">
    <property type="component" value="Unassembled WGS sequence"/>
</dbReference>
<dbReference type="EMBL" id="VLKQ01000001">
    <property type="protein sequence ID" value="TWI15292.1"/>
    <property type="molecule type" value="Genomic_DNA"/>
</dbReference>
<comment type="caution">
    <text evidence="1">The sequence shown here is derived from an EMBL/GenBank/DDBJ whole genome shotgun (WGS) entry which is preliminary data.</text>
</comment>
<dbReference type="OrthoDB" id="1075713at2"/>
<dbReference type="AlphaFoldDB" id="V6RX41"/>
<keyword evidence="2" id="KW-1185">Reference proteome</keyword>
<accession>V6RX41</accession>
<organism evidence="1 2">
    <name type="scientific">Flavobacterium cauense R2A-7</name>
    <dbReference type="NCBI Taxonomy" id="1341154"/>
    <lineage>
        <taxon>Bacteria</taxon>
        <taxon>Pseudomonadati</taxon>
        <taxon>Bacteroidota</taxon>
        <taxon>Flavobacteriia</taxon>
        <taxon>Flavobacteriales</taxon>
        <taxon>Flavobacteriaceae</taxon>
        <taxon>Flavobacterium</taxon>
    </lineage>
</organism>
<gene>
    <name evidence="1" type="ORF">IP98_00284</name>
</gene>
<evidence type="ECO:0000313" key="2">
    <source>
        <dbReference type="Proteomes" id="UP000319848"/>
    </source>
</evidence>
<name>V6RX41_9FLAO</name>
<evidence type="ECO:0000313" key="1">
    <source>
        <dbReference type="EMBL" id="TWI15292.1"/>
    </source>
</evidence>
<dbReference type="RefSeq" id="WP_023571559.1">
    <property type="nucleotide sequence ID" value="NZ_AVBI01000019.1"/>
</dbReference>